<dbReference type="KEGG" id="tpla:ElP_18160"/>
<proteinExistence type="inferred from homology"/>
<evidence type="ECO:0000256" key="4">
    <source>
        <dbReference type="ARBA" id="ARBA00022989"/>
    </source>
</evidence>
<dbReference type="FunFam" id="1.20.1260.100:FF:000001">
    <property type="entry name" value="translocator protein 2"/>
    <property type="match status" value="1"/>
</dbReference>
<evidence type="ECO:0000256" key="3">
    <source>
        <dbReference type="ARBA" id="ARBA00022692"/>
    </source>
</evidence>
<reference evidence="7 8" key="1">
    <citation type="submission" date="2019-02" db="EMBL/GenBank/DDBJ databases">
        <title>Deep-cultivation of Planctomycetes and their phenomic and genomic characterization uncovers novel biology.</title>
        <authorList>
            <person name="Wiegand S."/>
            <person name="Jogler M."/>
            <person name="Boedeker C."/>
            <person name="Pinto D."/>
            <person name="Vollmers J."/>
            <person name="Rivas-Marin E."/>
            <person name="Kohn T."/>
            <person name="Peeters S.H."/>
            <person name="Heuer A."/>
            <person name="Rast P."/>
            <person name="Oberbeckmann S."/>
            <person name="Bunk B."/>
            <person name="Jeske O."/>
            <person name="Meyerdierks A."/>
            <person name="Storesund J.E."/>
            <person name="Kallscheuer N."/>
            <person name="Luecker S."/>
            <person name="Lage O.M."/>
            <person name="Pohl T."/>
            <person name="Merkel B.J."/>
            <person name="Hornburger P."/>
            <person name="Mueller R.-W."/>
            <person name="Bruemmer F."/>
            <person name="Labrenz M."/>
            <person name="Spormann A.M."/>
            <person name="Op den Camp H."/>
            <person name="Overmann J."/>
            <person name="Amann R."/>
            <person name="Jetten M.S.M."/>
            <person name="Mascher T."/>
            <person name="Medema M.H."/>
            <person name="Devos D.P."/>
            <person name="Kaster A.-K."/>
            <person name="Ovreas L."/>
            <person name="Rohde M."/>
            <person name="Galperin M.Y."/>
            <person name="Jogler C."/>
        </authorList>
    </citation>
    <scope>NUCLEOTIDE SEQUENCE [LARGE SCALE GENOMIC DNA]</scope>
    <source>
        <strain evidence="7 8">ElP</strain>
    </source>
</reference>
<keyword evidence="3 6" id="KW-0812">Transmembrane</keyword>
<feature type="transmembrane region" description="Helical" evidence="6">
    <location>
        <begin position="119"/>
        <end position="138"/>
    </location>
</feature>
<dbReference type="EMBL" id="CP036426">
    <property type="protein sequence ID" value="QDV33935.1"/>
    <property type="molecule type" value="Genomic_DNA"/>
</dbReference>
<keyword evidence="8" id="KW-1185">Reference proteome</keyword>
<dbReference type="CDD" id="cd15904">
    <property type="entry name" value="TSPO_MBR"/>
    <property type="match status" value="1"/>
</dbReference>
<dbReference type="PANTHER" id="PTHR10057:SF0">
    <property type="entry name" value="TRANSLOCATOR PROTEIN"/>
    <property type="match status" value="1"/>
</dbReference>
<dbReference type="GO" id="GO:0016020">
    <property type="term" value="C:membrane"/>
    <property type="evidence" value="ECO:0007669"/>
    <property type="project" value="UniProtKB-SubCell"/>
</dbReference>
<dbReference type="Gene3D" id="1.20.1260.100">
    <property type="entry name" value="TspO/MBR protein"/>
    <property type="match status" value="1"/>
</dbReference>
<evidence type="ECO:0000313" key="7">
    <source>
        <dbReference type="EMBL" id="QDV33935.1"/>
    </source>
</evidence>
<dbReference type="InterPro" id="IPR004307">
    <property type="entry name" value="TspO_MBR"/>
</dbReference>
<feature type="transmembrane region" description="Helical" evidence="6">
    <location>
        <begin position="93"/>
        <end position="113"/>
    </location>
</feature>
<organism evidence="7 8">
    <name type="scientific">Tautonia plasticadhaerens</name>
    <dbReference type="NCBI Taxonomy" id="2527974"/>
    <lineage>
        <taxon>Bacteria</taxon>
        <taxon>Pseudomonadati</taxon>
        <taxon>Planctomycetota</taxon>
        <taxon>Planctomycetia</taxon>
        <taxon>Isosphaerales</taxon>
        <taxon>Isosphaeraceae</taxon>
        <taxon>Tautonia</taxon>
    </lineage>
</organism>
<comment type="similarity">
    <text evidence="2">Belongs to the TspO/BZRP family.</text>
</comment>
<accession>A0A518GZA6</accession>
<dbReference type="AlphaFoldDB" id="A0A518GZA6"/>
<evidence type="ECO:0000256" key="6">
    <source>
        <dbReference type="SAM" id="Phobius"/>
    </source>
</evidence>
<gene>
    <name evidence="7" type="ORF">ElP_18160</name>
</gene>
<feature type="transmembrane region" description="Helical" evidence="6">
    <location>
        <begin position="145"/>
        <end position="166"/>
    </location>
</feature>
<dbReference type="PIRSF" id="PIRSF005859">
    <property type="entry name" value="PBR"/>
    <property type="match status" value="1"/>
</dbReference>
<feature type="transmembrane region" description="Helical" evidence="6">
    <location>
        <begin position="60"/>
        <end position="81"/>
    </location>
</feature>
<evidence type="ECO:0000256" key="1">
    <source>
        <dbReference type="ARBA" id="ARBA00004141"/>
    </source>
</evidence>
<keyword evidence="5 6" id="KW-0472">Membrane</keyword>
<dbReference type="RefSeq" id="WP_145268439.1">
    <property type="nucleotide sequence ID" value="NZ_CP036426.1"/>
</dbReference>
<keyword evidence="4 6" id="KW-1133">Transmembrane helix</keyword>
<dbReference type="OrthoDB" id="9795496at2"/>
<protein>
    <submittedName>
        <fullName evidence="7">TspO/MBR family protein</fullName>
    </submittedName>
</protein>
<dbReference type="Pfam" id="PF03073">
    <property type="entry name" value="TspO_MBR"/>
    <property type="match status" value="1"/>
</dbReference>
<dbReference type="PANTHER" id="PTHR10057">
    <property type="entry name" value="PERIPHERAL-TYPE BENZODIAZEPINE RECEPTOR"/>
    <property type="match status" value="1"/>
</dbReference>
<comment type="subcellular location">
    <subcellularLocation>
        <location evidence="1">Membrane</location>
        <topology evidence="1">Multi-pass membrane protein</topology>
    </subcellularLocation>
</comment>
<evidence type="ECO:0000313" key="8">
    <source>
        <dbReference type="Proteomes" id="UP000317835"/>
    </source>
</evidence>
<dbReference type="GO" id="GO:0033013">
    <property type="term" value="P:tetrapyrrole metabolic process"/>
    <property type="evidence" value="ECO:0007669"/>
    <property type="project" value="UniProtKB-ARBA"/>
</dbReference>
<name>A0A518GZA6_9BACT</name>
<evidence type="ECO:0000256" key="2">
    <source>
        <dbReference type="ARBA" id="ARBA00007524"/>
    </source>
</evidence>
<sequence>MTTPEASASPPGSPGRDLLALVGFLALCFSAAGVGGWLTARGLGAWYDSLRKPSWNPPGAVFGPVWTLLYASMAVAAWLAWRRSGWAGARGALLLFGLQLVLNVAWSGLFFGLRRPDLALLEIAALWLAILATLVAFARVRPLAGWLMAPYLLWVTFATALNFALWRLNAP</sequence>
<dbReference type="InterPro" id="IPR038330">
    <property type="entry name" value="TspO/MBR-related_sf"/>
</dbReference>
<evidence type="ECO:0000256" key="5">
    <source>
        <dbReference type="ARBA" id="ARBA00023136"/>
    </source>
</evidence>
<dbReference type="Proteomes" id="UP000317835">
    <property type="component" value="Chromosome"/>
</dbReference>
<feature type="transmembrane region" description="Helical" evidence="6">
    <location>
        <begin position="18"/>
        <end position="40"/>
    </location>
</feature>